<name>A0A0B8QI01_9VIBR</name>
<keyword evidence="1" id="KW-0732">Signal</keyword>
<evidence type="ECO:0000313" key="2">
    <source>
        <dbReference type="EMBL" id="GAM74803.1"/>
    </source>
</evidence>
<proteinExistence type="predicted"/>
<accession>A0A0B8QI01</accession>
<reference evidence="2 3" key="1">
    <citation type="submission" date="2015-01" db="EMBL/GenBank/DDBJ databases">
        <title>Vibrio sp. C94 JCM 19241 whole genome shotgun sequence.</title>
        <authorList>
            <person name="Sawabe T."/>
            <person name="Meirelles P."/>
            <person name="Feng G."/>
            <person name="Sayaka M."/>
            <person name="Hattori M."/>
            <person name="Ohkuma M."/>
        </authorList>
    </citation>
    <scope>NUCLEOTIDE SEQUENCE [LARGE SCALE GENOMIC DNA]</scope>
    <source>
        <strain evidence="3">JCM 19241</strain>
    </source>
</reference>
<sequence length="180" mass="20200">MKHWYKLLLLLLMFTHTVSAGLYPSDNDKFCSALPHLTNSVVTKHLYLADEPAQDVLVQDVLAENTLVQNELSNGTGELGIPENEEGSSLTNHSSHYFISIQRRITSIDRCATQGVEPTYHLLVAFNPPPLLELAMQPKRPVAQQLHWTNQITAHSSRISGWKESNLLYSHIHGKPKPLS</sequence>
<evidence type="ECO:0000313" key="3">
    <source>
        <dbReference type="Proteomes" id="UP000031666"/>
    </source>
</evidence>
<evidence type="ECO:0000256" key="1">
    <source>
        <dbReference type="SAM" id="SignalP"/>
    </source>
</evidence>
<reference evidence="2 3" key="2">
    <citation type="submission" date="2015-01" db="EMBL/GenBank/DDBJ databases">
        <authorList>
            <consortium name="NBRP consortium"/>
            <person name="Sawabe T."/>
            <person name="Meirelles P."/>
            <person name="Feng G."/>
            <person name="Sayaka M."/>
            <person name="Hattori M."/>
            <person name="Ohkuma M."/>
        </authorList>
    </citation>
    <scope>NUCLEOTIDE SEQUENCE [LARGE SCALE GENOMIC DNA]</scope>
    <source>
        <strain evidence="3">JCM 19241</strain>
    </source>
</reference>
<feature type="signal peptide" evidence="1">
    <location>
        <begin position="1"/>
        <end position="20"/>
    </location>
</feature>
<dbReference type="EMBL" id="BBSC01000003">
    <property type="protein sequence ID" value="GAM74803.1"/>
    <property type="molecule type" value="Genomic_DNA"/>
</dbReference>
<organism evidence="2 3">
    <name type="scientific">Vibrio ishigakensis</name>
    <dbReference type="NCBI Taxonomy" id="1481914"/>
    <lineage>
        <taxon>Bacteria</taxon>
        <taxon>Pseudomonadati</taxon>
        <taxon>Pseudomonadota</taxon>
        <taxon>Gammaproteobacteria</taxon>
        <taxon>Vibrionales</taxon>
        <taxon>Vibrionaceae</taxon>
        <taxon>Vibrio</taxon>
    </lineage>
</organism>
<protein>
    <submittedName>
        <fullName evidence="2">Uncharacterized protein</fullName>
    </submittedName>
</protein>
<dbReference type="Proteomes" id="UP000031666">
    <property type="component" value="Unassembled WGS sequence"/>
</dbReference>
<comment type="caution">
    <text evidence="2">The sequence shown here is derived from an EMBL/GenBank/DDBJ whole genome shotgun (WGS) entry which is preliminary data.</text>
</comment>
<dbReference type="AlphaFoldDB" id="A0A0B8QI01"/>
<feature type="chain" id="PRO_5002137708" evidence="1">
    <location>
        <begin position="21"/>
        <end position="180"/>
    </location>
</feature>
<gene>
    <name evidence="2" type="ORF">JCM19241_1146</name>
</gene>
<dbReference type="STRING" id="1481914.JCM19241_1146"/>